<dbReference type="Proteomes" id="UP001163255">
    <property type="component" value="Chromosome"/>
</dbReference>
<gene>
    <name evidence="1" type="ORF">NX720_05025</name>
</gene>
<dbReference type="SUPFAM" id="SSF56399">
    <property type="entry name" value="ADP-ribosylation"/>
    <property type="match status" value="1"/>
</dbReference>
<dbReference type="Gene3D" id="3.90.210.10">
    <property type="entry name" value="Heat-Labile Enterotoxin, subunit A"/>
    <property type="match status" value="1"/>
</dbReference>
<protein>
    <submittedName>
        <fullName evidence="1">Uncharacterized protein</fullName>
    </submittedName>
</protein>
<proteinExistence type="predicted"/>
<organism evidence="1 2">
    <name type="scientific">Endozoicomonas euniceicola</name>
    <dbReference type="NCBI Taxonomy" id="1234143"/>
    <lineage>
        <taxon>Bacteria</taxon>
        <taxon>Pseudomonadati</taxon>
        <taxon>Pseudomonadota</taxon>
        <taxon>Gammaproteobacteria</taxon>
        <taxon>Oceanospirillales</taxon>
        <taxon>Endozoicomonadaceae</taxon>
        <taxon>Endozoicomonas</taxon>
    </lineage>
</organism>
<dbReference type="RefSeq" id="WP_262599812.1">
    <property type="nucleotide sequence ID" value="NZ_CP103300.1"/>
</dbReference>
<keyword evidence="2" id="KW-1185">Reference proteome</keyword>
<evidence type="ECO:0000313" key="1">
    <source>
        <dbReference type="EMBL" id="UYM17289.1"/>
    </source>
</evidence>
<evidence type="ECO:0000313" key="2">
    <source>
        <dbReference type="Proteomes" id="UP001163255"/>
    </source>
</evidence>
<name>A0ABY6GY20_9GAMM</name>
<accession>A0ABY6GY20</accession>
<dbReference type="EMBL" id="CP103300">
    <property type="protein sequence ID" value="UYM17289.1"/>
    <property type="molecule type" value="Genomic_DNA"/>
</dbReference>
<reference evidence="1" key="1">
    <citation type="submission" date="2022-10" db="EMBL/GenBank/DDBJ databases">
        <title>Completed Genome Sequence of two octocoral isolated bacterium, Endozoicomonas euniceicola EF212T and Endozoicomonas gorgoniicola PS125T.</title>
        <authorList>
            <person name="Chiou Y.-J."/>
            <person name="Chen Y.-H."/>
        </authorList>
    </citation>
    <scope>NUCLEOTIDE SEQUENCE</scope>
    <source>
        <strain evidence="1">EF212</strain>
    </source>
</reference>
<sequence length="255" mass="27869">MLTLESVTHYSNILELTNPHHFLNTTTIPGACYTPADWCSDAPGFSETVVVKVKPSYFSGYVFRGDARPPDLIFEVGFGLQPTSSSARRHRLRTIGAVKGGITGKHGISTSVCASVCGHYSSRASNLDPFSSGAGFVYLIDATEFKGFAIPSPRPNDPIAAQNPILKDIYEVNFASYIPGSYIVGIVWPSGRITSGLKHCQRPWLDTPSRIWLAVNPHFTKPMLVTDTIMEGMEAAMQVQSHFNERPTSSADTNR</sequence>